<feature type="transmembrane region" description="Helical" evidence="1">
    <location>
        <begin position="64"/>
        <end position="86"/>
    </location>
</feature>
<evidence type="ECO:0000256" key="1">
    <source>
        <dbReference type="SAM" id="Phobius"/>
    </source>
</evidence>
<sequence length="144" mass="16798">MKLRRVFLLIELVTLLIYFLMILFSVILQPLNMILGFFFVFILPGYNLVSILKPRYKFVEKLGYVVVLSLALESIIMLLSYIFLYNSLSYPESNTRGIIFNPILLISAILSINLILIFIKSIKNSKIKQNNNFEGYNFLRKFLS</sequence>
<organism evidence="2">
    <name type="scientific">marine sediment metagenome</name>
    <dbReference type="NCBI Taxonomy" id="412755"/>
    <lineage>
        <taxon>unclassified sequences</taxon>
        <taxon>metagenomes</taxon>
        <taxon>ecological metagenomes</taxon>
    </lineage>
</organism>
<evidence type="ECO:0000313" key="2">
    <source>
        <dbReference type="EMBL" id="KKL87566.1"/>
    </source>
</evidence>
<name>A0A0F9GAQ0_9ZZZZ</name>
<dbReference type="AlphaFoldDB" id="A0A0F9GAQ0"/>
<dbReference type="EMBL" id="LAZR01020805">
    <property type="protein sequence ID" value="KKL87566.1"/>
    <property type="molecule type" value="Genomic_DNA"/>
</dbReference>
<feature type="transmembrane region" description="Helical" evidence="1">
    <location>
        <begin position="98"/>
        <end position="119"/>
    </location>
</feature>
<feature type="transmembrane region" description="Helical" evidence="1">
    <location>
        <begin position="7"/>
        <end position="28"/>
    </location>
</feature>
<feature type="transmembrane region" description="Helical" evidence="1">
    <location>
        <begin position="34"/>
        <end position="52"/>
    </location>
</feature>
<proteinExistence type="predicted"/>
<reference evidence="2" key="1">
    <citation type="journal article" date="2015" name="Nature">
        <title>Complex archaea that bridge the gap between prokaryotes and eukaryotes.</title>
        <authorList>
            <person name="Spang A."/>
            <person name="Saw J.H."/>
            <person name="Jorgensen S.L."/>
            <person name="Zaremba-Niedzwiedzka K."/>
            <person name="Martijn J."/>
            <person name="Lind A.E."/>
            <person name="van Eijk R."/>
            <person name="Schleper C."/>
            <person name="Guy L."/>
            <person name="Ettema T.J."/>
        </authorList>
    </citation>
    <scope>NUCLEOTIDE SEQUENCE</scope>
</reference>
<accession>A0A0F9GAQ0</accession>
<comment type="caution">
    <text evidence="2">The sequence shown here is derived from an EMBL/GenBank/DDBJ whole genome shotgun (WGS) entry which is preliminary data.</text>
</comment>
<gene>
    <name evidence="2" type="ORF">LCGC14_1933440</name>
</gene>
<evidence type="ECO:0008006" key="3">
    <source>
        <dbReference type="Google" id="ProtNLM"/>
    </source>
</evidence>
<protein>
    <recommendedName>
        <fullName evidence="3">DUF1616 domain-containing protein</fullName>
    </recommendedName>
</protein>
<keyword evidence="1" id="KW-0472">Membrane</keyword>
<keyword evidence="1" id="KW-1133">Transmembrane helix</keyword>
<keyword evidence="1" id="KW-0812">Transmembrane</keyword>